<dbReference type="AlphaFoldDB" id="A0A3B7RQI7"/>
<evidence type="ECO:0000256" key="1">
    <source>
        <dbReference type="SAM" id="Phobius"/>
    </source>
</evidence>
<sequence length="187" mass="20852">MRTGATLREAAPVFCSMETIEVRFADLRRAAEQVTAFVEKQLGCEAEYGLRTGVEEDMGSAGLDTEQLLCEFSEQFRVDVSKFDFTGFISPEGFQDGGTPLWIILGLFFLAVYVIAWTTKFLIGAIYWPFNPKAATSFINEPIGNPFHSTPAPPRKSQHDILTIGDFVASAAAGYFVKRERVRFVFI</sequence>
<reference evidence="2 3" key="1">
    <citation type="submission" date="2018-09" db="EMBL/GenBank/DDBJ databases">
        <title>Hymenobacter medium sp. nov., isolated from R2A medium.</title>
        <authorList>
            <person name="Yingchao G."/>
        </authorList>
    </citation>
    <scope>NUCLEOTIDE SEQUENCE [LARGE SCALE GENOMIC DNA]</scope>
    <source>
        <strain evidence="3">sh-6</strain>
    </source>
</reference>
<dbReference type="Proteomes" id="UP000262802">
    <property type="component" value="Chromosome"/>
</dbReference>
<keyword evidence="3" id="KW-1185">Reference proteome</keyword>
<protein>
    <submittedName>
        <fullName evidence="2">DUF1493 family protein</fullName>
    </submittedName>
</protein>
<dbReference type="EMBL" id="CP032317">
    <property type="protein sequence ID" value="AYA36447.1"/>
    <property type="molecule type" value="Genomic_DNA"/>
</dbReference>
<organism evidence="2 3">
    <name type="scientific">Hymenobacter oligotrophus</name>
    <dbReference type="NCBI Taxonomy" id="2319843"/>
    <lineage>
        <taxon>Bacteria</taxon>
        <taxon>Pseudomonadati</taxon>
        <taxon>Bacteroidota</taxon>
        <taxon>Cytophagia</taxon>
        <taxon>Cytophagales</taxon>
        <taxon>Hymenobacteraceae</taxon>
        <taxon>Hymenobacter</taxon>
    </lineage>
</organism>
<proteinExistence type="predicted"/>
<dbReference type="KEGG" id="hyh:D3Y59_04885"/>
<keyword evidence="1" id="KW-0812">Transmembrane</keyword>
<name>A0A3B7RQI7_9BACT</name>
<dbReference type="OrthoDB" id="964025at2"/>
<evidence type="ECO:0000313" key="2">
    <source>
        <dbReference type="EMBL" id="AYA36447.1"/>
    </source>
</evidence>
<gene>
    <name evidence="2" type="ORF">D3Y59_04885</name>
</gene>
<keyword evidence="1" id="KW-0472">Membrane</keyword>
<accession>A0A3B7RQI7</accession>
<feature type="transmembrane region" description="Helical" evidence="1">
    <location>
        <begin position="101"/>
        <end position="123"/>
    </location>
</feature>
<evidence type="ECO:0000313" key="3">
    <source>
        <dbReference type="Proteomes" id="UP000262802"/>
    </source>
</evidence>
<keyword evidence="1" id="KW-1133">Transmembrane helix</keyword>